<accession>A0A183ITA6</accession>
<dbReference type="AlphaFoldDB" id="A0A183ITA6"/>
<dbReference type="WBParaSite" id="SBAD_0000711801-mRNA-1">
    <property type="protein sequence ID" value="SBAD_0000711801-mRNA-1"/>
    <property type="gene ID" value="SBAD_0000711801"/>
</dbReference>
<protein>
    <submittedName>
        <fullName evidence="3">Reverse transcriptase domain-containing protein</fullName>
    </submittedName>
</protein>
<sequence length="83" mass="9130">MNVSFAGDLFADDFVLLASSETYLQCCLDRFAAECDVTGMRINGEAVEELEKFKYLGIVFTGDEKQRSRSTGGLTQSVAFCVN</sequence>
<name>A0A183ITA6_9BILA</name>
<proteinExistence type="predicted"/>
<gene>
    <name evidence="1" type="ORF">SBAD_LOCUS6853</name>
</gene>
<organism evidence="3">
    <name type="scientific">Soboliphyme baturini</name>
    <dbReference type="NCBI Taxonomy" id="241478"/>
    <lineage>
        <taxon>Eukaryota</taxon>
        <taxon>Metazoa</taxon>
        <taxon>Ecdysozoa</taxon>
        <taxon>Nematoda</taxon>
        <taxon>Enoplea</taxon>
        <taxon>Dorylaimia</taxon>
        <taxon>Dioctophymatida</taxon>
        <taxon>Dioctophymatoidea</taxon>
        <taxon>Soboliphymatidae</taxon>
        <taxon>Soboliphyme</taxon>
    </lineage>
</organism>
<evidence type="ECO:0000313" key="3">
    <source>
        <dbReference type="WBParaSite" id="SBAD_0000711801-mRNA-1"/>
    </source>
</evidence>
<evidence type="ECO:0000313" key="1">
    <source>
        <dbReference type="EMBL" id="VDP10972.1"/>
    </source>
</evidence>
<dbReference type="Proteomes" id="UP000270296">
    <property type="component" value="Unassembled WGS sequence"/>
</dbReference>
<reference evidence="1 2" key="2">
    <citation type="submission" date="2018-11" db="EMBL/GenBank/DDBJ databases">
        <authorList>
            <consortium name="Pathogen Informatics"/>
        </authorList>
    </citation>
    <scope>NUCLEOTIDE SEQUENCE [LARGE SCALE GENOMIC DNA]</scope>
</reference>
<reference evidence="3" key="1">
    <citation type="submission" date="2016-06" db="UniProtKB">
        <authorList>
            <consortium name="WormBaseParasite"/>
        </authorList>
    </citation>
    <scope>IDENTIFICATION</scope>
</reference>
<dbReference type="EMBL" id="UZAM01010099">
    <property type="protein sequence ID" value="VDP10972.1"/>
    <property type="molecule type" value="Genomic_DNA"/>
</dbReference>
<keyword evidence="2" id="KW-1185">Reference proteome</keyword>
<dbReference type="OrthoDB" id="10065625at2759"/>
<evidence type="ECO:0000313" key="2">
    <source>
        <dbReference type="Proteomes" id="UP000270296"/>
    </source>
</evidence>